<feature type="non-terminal residue" evidence="2">
    <location>
        <position position="157"/>
    </location>
</feature>
<dbReference type="AlphaFoldDB" id="A0A0B6Z2R3"/>
<organism evidence="2">
    <name type="scientific">Arion vulgaris</name>
    <dbReference type="NCBI Taxonomy" id="1028688"/>
    <lineage>
        <taxon>Eukaryota</taxon>
        <taxon>Metazoa</taxon>
        <taxon>Spiralia</taxon>
        <taxon>Lophotrochozoa</taxon>
        <taxon>Mollusca</taxon>
        <taxon>Gastropoda</taxon>
        <taxon>Heterobranchia</taxon>
        <taxon>Euthyneura</taxon>
        <taxon>Panpulmonata</taxon>
        <taxon>Eupulmonata</taxon>
        <taxon>Stylommatophora</taxon>
        <taxon>Helicina</taxon>
        <taxon>Arionoidea</taxon>
        <taxon>Arionidae</taxon>
        <taxon>Arion</taxon>
    </lineage>
</organism>
<proteinExistence type="predicted"/>
<sequence>EKIIEQQEKIIEDNKEMISNLMTKMHEMKTNLAGSEASNMTLKSELENYRQELEDLKREQEITSAEFNSTIQEQANMRERYETEIERKNFEISNLQEDQDSMNNTALRHMETLTNLQAQLVSKEIICQERQSFIEEYKHKLMESEKAKHEVAQRYEE</sequence>
<keyword evidence="1" id="KW-0175">Coiled coil</keyword>
<feature type="coiled-coil region" evidence="1">
    <location>
        <begin position="4"/>
        <end position="98"/>
    </location>
</feature>
<evidence type="ECO:0000256" key="1">
    <source>
        <dbReference type="SAM" id="Coils"/>
    </source>
</evidence>
<evidence type="ECO:0000313" key="2">
    <source>
        <dbReference type="EMBL" id="CEK62241.1"/>
    </source>
</evidence>
<feature type="non-terminal residue" evidence="2">
    <location>
        <position position="1"/>
    </location>
</feature>
<dbReference type="EMBL" id="HACG01015376">
    <property type="protein sequence ID" value="CEK62241.1"/>
    <property type="molecule type" value="Transcribed_RNA"/>
</dbReference>
<accession>A0A0B6Z2R3</accession>
<reference evidence="2" key="1">
    <citation type="submission" date="2014-12" db="EMBL/GenBank/DDBJ databases">
        <title>Insight into the proteome of Arion vulgaris.</title>
        <authorList>
            <person name="Aradska J."/>
            <person name="Bulat T."/>
            <person name="Smidak R."/>
            <person name="Sarate P."/>
            <person name="Gangsoo J."/>
            <person name="Sialana F."/>
            <person name="Bilban M."/>
            <person name="Lubec G."/>
        </authorList>
    </citation>
    <scope>NUCLEOTIDE SEQUENCE</scope>
    <source>
        <tissue evidence="2">Skin</tissue>
    </source>
</reference>
<protein>
    <submittedName>
        <fullName evidence="2">Uncharacterized protein</fullName>
    </submittedName>
</protein>
<name>A0A0B6Z2R3_9EUPU</name>
<gene>
    <name evidence="2" type="primary">ORF44618</name>
</gene>